<comment type="caution">
    <text evidence="1">The sequence shown here is derived from an EMBL/GenBank/DDBJ whole genome shotgun (WGS) entry which is preliminary data.</text>
</comment>
<dbReference type="Pfam" id="PF10670">
    <property type="entry name" value="DUF4198"/>
    <property type="match status" value="1"/>
</dbReference>
<dbReference type="EMBL" id="JBHRTF010000004">
    <property type="protein sequence ID" value="MFC3116050.1"/>
    <property type="molecule type" value="Genomic_DNA"/>
</dbReference>
<organism evidence="1 2">
    <name type="scientific">Cellvibrio fontiphilus</name>
    <dbReference type="NCBI Taxonomy" id="1815559"/>
    <lineage>
        <taxon>Bacteria</taxon>
        <taxon>Pseudomonadati</taxon>
        <taxon>Pseudomonadota</taxon>
        <taxon>Gammaproteobacteria</taxon>
        <taxon>Cellvibrionales</taxon>
        <taxon>Cellvibrionaceae</taxon>
        <taxon>Cellvibrio</taxon>
    </lineage>
</organism>
<dbReference type="Proteomes" id="UP001595555">
    <property type="component" value="Unassembled WGS sequence"/>
</dbReference>
<proteinExistence type="predicted"/>
<dbReference type="RefSeq" id="WP_378118951.1">
    <property type="nucleotide sequence ID" value="NZ_JBHRTF010000004.1"/>
</dbReference>
<keyword evidence="2" id="KW-1185">Reference proteome</keyword>
<evidence type="ECO:0000313" key="1">
    <source>
        <dbReference type="EMBL" id="MFC3116050.1"/>
    </source>
</evidence>
<evidence type="ECO:0000313" key="2">
    <source>
        <dbReference type="Proteomes" id="UP001595555"/>
    </source>
</evidence>
<accession>A0ABV7FFN0</accession>
<sequence length="272" mass="29864">MKALSGFTLFALSLSFMFVLGFCSVVYAHTPFIAPIAFEPAHKGWISLDAGFAETFFHSDVAFDKGTFQVLTPAGNWVAPARVEQFTSRSVLEYQAQQEGTYRFTTGTRLGAVFRMYELDGERKHTRDPKEVLPKGHKLLDHYQSVTLAETYVTLKAPSNGALKPYNKGLELVPITHPNDLYAGEVFEFSVLLDGKPLVNQPVSIFSAQDSTGQQQPAYTATTNRSGKASVVLNNAGIYLLHLRKSAPAPKGAEAPNYGYIYTLSFAVQPAL</sequence>
<reference evidence="2" key="1">
    <citation type="journal article" date="2019" name="Int. J. Syst. Evol. Microbiol.">
        <title>The Global Catalogue of Microorganisms (GCM) 10K type strain sequencing project: providing services to taxonomists for standard genome sequencing and annotation.</title>
        <authorList>
            <consortium name="The Broad Institute Genomics Platform"/>
            <consortium name="The Broad Institute Genome Sequencing Center for Infectious Disease"/>
            <person name="Wu L."/>
            <person name="Ma J."/>
        </authorList>
    </citation>
    <scope>NUCLEOTIDE SEQUENCE [LARGE SCALE GENOMIC DNA]</scope>
    <source>
        <strain evidence="2">KCTC 52237</strain>
    </source>
</reference>
<name>A0ABV7FFN0_9GAMM</name>
<gene>
    <name evidence="1" type="ORF">ACFODX_10815</name>
</gene>
<protein>
    <submittedName>
        <fullName evidence="1">DUF4198 domain-containing protein</fullName>
    </submittedName>
</protein>
<dbReference type="InterPro" id="IPR019613">
    <property type="entry name" value="DUF4198"/>
</dbReference>